<comment type="caution">
    <text evidence="2">The sequence shown here is derived from an EMBL/GenBank/DDBJ whole genome shotgun (WGS) entry which is preliminary data.</text>
</comment>
<evidence type="ECO:0000313" key="3">
    <source>
        <dbReference type="Proteomes" id="UP001153069"/>
    </source>
</evidence>
<feature type="region of interest" description="Disordered" evidence="1">
    <location>
        <begin position="1"/>
        <end position="22"/>
    </location>
</feature>
<dbReference type="AlphaFoldDB" id="A0A9N8EUJ7"/>
<reference evidence="2" key="1">
    <citation type="submission" date="2020-06" db="EMBL/GenBank/DDBJ databases">
        <authorList>
            <consortium name="Plant Systems Biology data submission"/>
        </authorList>
    </citation>
    <scope>NUCLEOTIDE SEQUENCE</scope>
    <source>
        <strain evidence="2">D6</strain>
    </source>
</reference>
<accession>A0A9N8EUJ7</accession>
<proteinExistence type="predicted"/>
<protein>
    <submittedName>
        <fullName evidence="2">Uncharacterized protein</fullName>
    </submittedName>
</protein>
<keyword evidence="3" id="KW-1185">Reference proteome</keyword>
<evidence type="ECO:0000313" key="2">
    <source>
        <dbReference type="EMBL" id="CAB9527417.1"/>
    </source>
</evidence>
<evidence type="ECO:0000256" key="1">
    <source>
        <dbReference type="SAM" id="MobiDB-lite"/>
    </source>
</evidence>
<name>A0A9N8EUJ7_9STRA</name>
<gene>
    <name evidence="2" type="ORF">SEMRO_1992_G309850.1</name>
</gene>
<dbReference type="Proteomes" id="UP001153069">
    <property type="component" value="Unassembled WGS sequence"/>
</dbReference>
<organism evidence="2 3">
    <name type="scientific">Seminavis robusta</name>
    <dbReference type="NCBI Taxonomy" id="568900"/>
    <lineage>
        <taxon>Eukaryota</taxon>
        <taxon>Sar</taxon>
        <taxon>Stramenopiles</taxon>
        <taxon>Ochrophyta</taxon>
        <taxon>Bacillariophyta</taxon>
        <taxon>Bacillariophyceae</taxon>
        <taxon>Bacillariophycidae</taxon>
        <taxon>Naviculales</taxon>
        <taxon>Naviculaceae</taxon>
        <taxon>Seminavis</taxon>
    </lineage>
</organism>
<sequence>MSGRAAKRQRRGQPKEDKEDPPITFEAFSTTEEFVKSQGANLQDALNLTDDHAAFFAKLQIKTLQKQGMHQIASYKKACDKADYSVEEMLGDAEQLIAQKRAELEEFTAKKMSLGSLRSSIQQTRVILEIGETVATNTNTAVAEPANSDDNNKPPLMLLLEFSVGDNAALRLVNSFLDPYSLYQWGRVVVEVESANGTENQPELSAAREIGMAIFNHTVLPKPLLGNERMSCFKEGCR</sequence>
<feature type="compositionally biased region" description="Basic residues" evidence="1">
    <location>
        <begin position="1"/>
        <end position="12"/>
    </location>
</feature>
<dbReference type="EMBL" id="CAICTM010001990">
    <property type="protein sequence ID" value="CAB9527417.1"/>
    <property type="molecule type" value="Genomic_DNA"/>
</dbReference>